<dbReference type="STRING" id="33114.A0A2G2WTG0"/>
<keyword evidence="2" id="KW-0472">Membrane</keyword>
<keyword evidence="2" id="KW-1133">Transmembrane helix</keyword>
<evidence type="ECO:0000313" key="3">
    <source>
        <dbReference type="EMBL" id="PHT48546.1"/>
    </source>
</evidence>
<keyword evidence="4" id="KW-1185">Reference proteome</keyword>
<reference evidence="4" key="2">
    <citation type="journal article" date="2017" name="J. Anim. Genet.">
        <title>Multiple reference genome sequences of hot pepper reveal the massive evolution of plant disease resistance genes by retroduplication.</title>
        <authorList>
            <person name="Kim S."/>
            <person name="Park J."/>
            <person name="Yeom S.-I."/>
            <person name="Kim Y.-M."/>
            <person name="Seo E."/>
            <person name="Kim K.-T."/>
            <person name="Kim M.-S."/>
            <person name="Lee J.M."/>
            <person name="Cheong K."/>
            <person name="Shin H.-S."/>
            <person name="Kim S.-B."/>
            <person name="Han K."/>
            <person name="Lee J."/>
            <person name="Park M."/>
            <person name="Lee H.-A."/>
            <person name="Lee H.-Y."/>
            <person name="Lee Y."/>
            <person name="Oh S."/>
            <person name="Lee J.H."/>
            <person name="Choi E."/>
            <person name="Choi E."/>
            <person name="Lee S.E."/>
            <person name="Jeon J."/>
            <person name="Kim H."/>
            <person name="Choi G."/>
            <person name="Song H."/>
            <person name="Lee J."/>
            <person name="Lee S.-C."/>
            <person name="Kwon J.-K."/>
            <person name="Lee H.-Y."/>
            <person name="Koo N."/>
            <person name="Hong Y."/>
            <person name="Kim R.W."/>
            <person name="Kang W.-H."/>
            <person name="Huh J.H."/>
            <person name="Kang B.-C."/>
            <person name="Yang T.-J."/>
            <person name="Lee Y.-H."/>
            <person name="Bennetzen J.L."/>
            <person name="Choi D."/>
        </authorList>
    </citation>
    <scope>NUCLEOTIDE SEQUENCE [LARGE SCALE GENOMIC DNA]</scope>
    <source>
        <strain evidence="4">cv. PBC81</strain>
    </source>
</reference>
<feature type="transmembrane region" description="Helical" evidence="2">
    <location>
        <begin position="134"/>
        <end position="156"/>
    </location>
</feature>
<accession>A0A2G2WTG0</accession>
<dbReference type="InterPro" id="IPR027413">
    <property type="entry name" value="GROEL-like_equatorial_sf"/>
</dbReference>
<evidence type="ECO:0000256" key="2">
    <source>
        <dbReference type="SAM" id="Phobius"/>
    </source>
</evidence>
<evidence type="ECO:0000313" key="4">
    <source>
        <dbReference type="Proteomes" id="UP000224567"/>
    </source>
</evidence>
<proteinExistence type="predicted"/>
<dbReference type="EMBL" id="MLFT02000005">
    <property type="protein sequence ID" value="PHT48546.1"/>
    <property type="molecule type" value="Genomic_DNA"/>
</dbReference>
<dbReference type="AlphaFoldDB" id="A0A2G2WTG0"/>
<keyword evidence="2" id="KW-0812">Transmembrane</keyword>
<sequence>MSVKVLNPNVAVLNKSAALHMNINAAKGLQDVLKTNLELVGDAGDIKLTKDGNTLLKEMVSSYCYALYEKIGTGHPQFTGEATSDSCGLDNQPMHEDKSRNNGKTVEISPLLTLADELGNSNKEQIAQVFARKLVFFGLGNLLQLSIIIIRISGLAEVT</sequence>
<evidence type="ECO:0000256" key="1">
    <source>
        <dbReference type="SAM" id="MobiDB-lite"/>
    </source>
</evidence>
<dbReference type="SUPFAM" id="SSF48592">
    <property type="entry name" value="GroEL equatorial domain-like"/>
    <property type="match status" value="1"/>
</dbReference>
<organism evidence="3 4">
    <name type="scientific">Capsicum baccatum</name>
    <name type="common">Peruvian pepper</name>
    <dbReference type="NCBI Taxonomy" id="33114"/>
    <lineage>
        <taxon>Eukaryota</taxon>
        <taxon>Viridiplantae</taxon>
        <taxon>Streptophyta</taxon>
        <taxon>Embryophyta</taxon>
        <taxon>Tracheophyta</taxon>
        <taxon>Spermatophyta</taxon>
        <taxon>Magnoliopsida</taxon>
        <taxon>eudicotyledons</taxon>
        <taxon>Gunneridae</taxon>
        <taxon>Pentapetalae</taxon>
        <taxon>asterids</taxon>
        <taxon>lamiids</taxon>
        <taxon>Solanales</taxon>
        <taxon>Solanaceae</taxon>
        <taxon>Solanoideae</taxon>
        <taxon>Capsiceae</taxon>
        <taxon>Capsicum</taxon>
    </lineage>
</organism>
<feature type="region of interest" description="Disordered" evidence="1">
    <location>
        <begin position="82"/>
        <end position="102"/>
    </location>
</feature>
<dbReference type="Gene3D" id="1.10.560.10">
    <property type="entry name" value="GroEL-like equatorial domain"/>
    <property type="match status" value="1"/>
</dbReference>
<comment type="caution">
    <text evidence="3">The sequence shown here is derived from an EMBL/GenBank/DDBJ whole genome shotgun (WGS) entry which is preliminary data.</text>
</comment>
<reference evidence="3 4" key="1">
    <citation type="journal article" date="2017" name="Genome Biol.">
        <title>New reference genome sequences of hot pepper reveal the massive evolution of plant disease-resistance genes by retroduplication.</title>
        <authorList>
            <person name="Kim S."/>
            <person name="Park J."/>
            <person name="Yeom S.I."/>
            <person name="Kim Y.M."/>
            <person name="Seo E."/>
            <person name="Kim K.T."/>
            <person name="Kim M.S."/>
            <person name="Lee J.M."/>
            <person name="Cheong K."/>
            <person name="Shin H.S."/>
            <person name="Kim S.B."/>
            <person name="Han K."/>
            <person name="Lee J."/>
            <person name="Park M."/>
            <person name="Lee H.A."/>
            <person name="Lee H.Y."/>
            <person name="Lee Y."/>
            <person name="Oh S."/>
            <person name="Lee J.H."/>
            <person name="Choi E."/>
            <person name="Choi E."/>
            <person name="Lee S.E."/>
            <person name="Jeon J."/>
            <person name="Kim H."/>
            <person name="Choi G."/>
            <person name="Song H."/>
            <person name="Lee J."/>
            <person name="Lee S.C."/>
            <person name="Kwon J.K."/>
            <person name="Lee H.Y."/>
            <person name="Koo N."/>
            <person name="Hong Y."/>
            <person name="Kim R.W."/>
            <person name="Kang W.H."/>
            <person name="Huh J.H."/>
            <person name="Kang B.C."/>
            <person name="Yang T.J."/>
            <person name="Lee Y.H."/>
            <person name="Bennetzen J.L."/>
            <person name="Choi D."/>
        </authorList>
    </citation>
    <scope>NUCLEOTIDE SEQUENCE [LARGE SCALE GENOMIC DNA]</scope>
    <source>
        <strain evidence="4">cv. PBC81</strain>
    </source>
</reference>
<dbReference type="OrthoDB" id="1619864at2759"/>
<protein>
    <submittedName>
        <fullName evidence="3">T-complex protein 1 subunit zeta 2</fullName>
    </submittedName>
</protein>
<dbReference type="Proteomes" id="UP000224567">
    <property type="component" value="Unassembled WGS sequence"/>
</dbReference>
<name>A0A2G2WTG0_CAPBA</name>
<gene>
    <name evidence="3" type="ORF">CQW23_12754</name>
</gene>